<keyword evidence="2" id="KW-1185">Reference proteome</keyword>
<gene>
    <name evidence="1" type="ORF">GCM10009810_34220</name>
</gene>
<evidence type="ECO:0000313" key="1">
    <source>
        <dbReference type="EMBL" id="GAA1774369.1"/>
    </source>
</evidence>
<proteinExistence type="predicted"/>
<reference evidence="1 2" key="1">
    <citation type="journal article" date="2019" name="Int. J. Syst. Evol. Microbiol.">
        <title>The Global Catalogue of Microorganisms (GCM) 10K type strain sequencing project: providing services to taxonomists for standard genome sequencing and annotation.</title>
        <authorList>
            <consortium name="The Broad Institute Genomics Platform"/>
            <consortium name="The Broad Institute Genome Sequencing Center for Infectious Disease"/>
            <person name="Wu L."/>
            <person name="Ma J."/>
        </authorList>
    </citation>
    <scope>NUCLEOTIDE SEQUENCE [LARGE SCALE GENOMIC DNA]</scope>
    <source>
        <strain evidence="1 2">JCM 15591</strain>
    </source>
</reference>
<dbReference type="RefSeq" id="WP_344068557.1">
    <property type="nucleotide sequence ID" value="NZ_BAAAPN010000101.1"/>
</dbReference>
<dbReference type="EMBL" id="BAAAPN010000101">
    <property type="protein sequence ID" value="GAA1774369.1"/>
    <property type="molecule type" value="Genomic_DNA"/>
</dbReference>
<sequence length="73" mass="7893">MTASHAYGPLTERVAVTIDDGVFTGTFVRQWPADMPGMVLPVVWHRIRLDGHAPGVGRIVDVGLDRLAVILDG</sequence>
<name>A0ABN2L422_9MICO</name>
<evidence type="ECO:0000313" key="2">
    <source>
        <dbReference type="Proteomes" id="UP001501475"/>
    </source>
</evidence>
<dbReference type="Proteomes" id="UP001501475">
    <property type="component" value="Unassembled WGS sequence"/>
</dbReference>
<organism evidence="1 2">
    <name type="scientific">Nostocoides vanveenii</name>
    <dbReference type="NCBI Taxonomy" id="330835"/>
    <lineage>
        <taxon>Bacteria</taxon>
        <taxon>Bacillati</taxon>
        <taxon>Actinomycetota</taxon>
        <taxon>Actinomycetes</taxon>
        <taxon>Micrococcales</taxon>
        <taxon>Intrasporangiaceae</taxon>
        <taxon>Nostocoides</taxon>
    </lineage>
</organism>
<comment type="caution">
    <text evidence="1">The sequence shown here is derived from an EMBL/GenBank/DDBJ whole genome shotgun (WGS) entry which is preliminary data.</text>
</comment>
<protein>
    <submittedName>
        <fullName evidence="1">Uncharacterized protein</fullName>
    </submittedName>
</protein>
<accession>A0ABN2L422</accession>